<sequence>MTQSVNDTLLQEEGAIECTVAAGRSVISLHEPITMSARDQASSVLATVLIAARPVTLDVTGAAEKNPIARSFIAATVHACKEAGIPITVVGAPAHIRSTQAA</sequence>
<gene>
    <name evidence="1" type="ordered locus">Jden_1493</name>
</gene>
<dbReference type="EMBL" id="CP001706">
    <property type="protein sequence ID" value="ACV09142.1"/>
    <property type="molecule type" value="Genomic_DNA"/>
</dbReference>
<evidence type="ECO:0008006" key="3">
    <source>
        <dbReference type="Google" id="ProtNLM"/>
    </source>
</evidence>
<name>C7R4X2_JONDD</name>
<evidence type="ECO:0000313" key="2">
    <source>
        <dbReference type="Proteomes" id="UP000000628"/>
    </source>
</evidence>
<dbReference type="KEGG" id="jde:Jden_1493"/>
<dbReference type="RefSeq" id="WP_015771770.1">
    <property type="nucleotide sequence ID" value="NC_013174.1"/>
</dbReference>
<protein>
    <recommendedName>
        <fullName evidence="3">STAS domain-containing protein</fullName>
    </recommendedName>
</protein>
<proteinExistence type="predicted"/>
<organism evidence="1 2">
    <name type="scientific">Jonesia denitrificans (strain ATCC 14870 / DSM 20603 / BCRC 15368 / CIP 55.134 / JCM 11481 / NBRC 15587 / NCTC 10816 / Prevot 55134)</name>
    <name type="common">Listeria denitrificans</name>
    <dbReference type="NCBI Taxonomy" id="471856"/>
    <lineage>
        <taxon>Bacteria</taxon>
        <taxon>Bacillati</taxon>
        <taxon>Actinomycetota</taxon>
        <taxon>Actinomycetes</taxon>
        <taxon>Micrococcales</taxon>
        <taxon>Jonesiaceae</taxon>
        <taxon>Jonesia</taxon>
    </lineage>
</organism>
<dbReference type="HOGENOM" id="CLU_2273569_0_0_11"/>
<keyword evidence="2" id="KW-1185">Reference proteome</keyword>
<accession>C7R4X2</accession>
<reference evidence="1 2" key="1">
    <citation type="journal article" date="2009" name="Stand. Genomic Sci.">
        <title>Complete genome sequence of Jonesia denitrificans type strain (Prevot 55134).</title>
        <authorList>
            <person name="Pukall R."/>
            <person name="Gehrich-Schroter G."/>
            <person name="Lapidus A."/>
            <person name="Nolan M."/>
            <person name="Glavina Del Rio T."/>
            <person name="Lucas S."/>
            <person name="Chen F."/>
            <person name="Tice H."/>
            <person name="Pitluck S."/>
            <person name="Cheng J.F."/>
            <person name="Copeland A."/>
            <person name="Saunders E."/>
            <person name="Brettin T."/>
            <person name="Detter J.C."/>
            <person name="Bruce D."/>
            <person name="Goodwin L."/>
            <person name="Pati A."/>
            <person name="Ivanova N."/>
            <person name="Mavromatis K."/>
            <person name="Ovchinnikova G."/>
            <person name="Chen A."/>
            <person name="Palaniappan K."/>
            <person name="Land M."/>
            <person name="Hauser L."/>
            <person name="Chang Y.J."/>
            <person name="Jeffries C.D."/>
            <person name="Chain P."/>
            <person name="Goker M."/>
            <person name="Bristow J."/>
            <person name="Eisen J.A."/>
            <person name="Markowitz V."/>
            <person name="Hugenholtz P."/>
            <person name="Kyrpides N.C."/>
            <person name="Klenk H.P."/>
            <person name="Han C."/>
        </authorList>
    </citation>
    <scope>NUCLEOTIDE SEQUENCE [LARGE SCALE GENOMIC DNA]</scope>
    <source>
        <strain evidence="2">ATCC 14870 / DSM 20603 / BCRC 15368 / CIP 55.134 / JCM 11481 / NBRC 15587 / NCTC 10816 / Prevot 55134</strain>
    </source>
</reference>
<dbReference type="Proteomes" id="UP000000628">
    <property type="component" value="Chromosome"/>
</dbReference>
<dbReference type="AlphaFoldDB" id="C7R4X2"/>
<evidence type="ECO:0000313" key="1">
    <source>
        <dbReference type="EMBL" id="ACV09142.1"/>
    </source>
</evidence>
<dbReference type="OrthoDB" id="9986438at2"/>